<keyword evidence="8" id="KW-1185">Reference proteome</keyword>
<dbReference type="GO" id="GO:0071949">
    <property type="term" value="F:FAD binding"/>
    <property type="evidence" value="ECO:0007669"/>
    <property type="project" value="InterPro"/>
</dbReference>
<evidence type="ECO:0000256" key="2">
    <source>
        <dbReference type="ARBA" id="ARBA00022630"/>
    </source>
</evidence>
<evidence type="ECO:0000256" key="5">
    <source>
        <dbReference type="SAM" id="SignalP"/>
    </source>
</evidence>
<evidence type="ECO:0000256" key="4">
    <source>
        <dbReference type="ARBA" id="ARBA00023002"/>
    </source>
</evidence>
<proteinExistence type="inferred from homology"/>
<dbReference type="Proteomes" id="UP000799439">
    <property type="component" value="Unassembled WGS sequence"/>
</dbReference>
<evidence type="ECO:0000256" key="3">
    <source>
        <dbReference type="ARBA" id="ARBA00022827"/>
    </source>
</evidence>
<evidence type="ECO:0000313" key="8">
    <source>
        <dbReference type="Proteomes" id="UP000799439"/>
    </source>
</evidence>
<accession>A0A9P4ISG3</accession>
<dbReference type="InterPro" id="IPR050416">
    <property type="entry name" value="FAD-linked_Oxidoreductase"/>
</dbReference>
<feature type="domain" description="FAD-binding PCMH-type" evidence="6">
    <location>
        <begin position="108"/>
        <end position="279"/>
    </location>
</feature>
<dbReference type="SUPFAM" id="SSF56176">
    <property type="entry name" value="FAD-binding/transporter-associated domain-like"/>
    <property type="match status" value="1"/>
</dbReference>
<dbReference type="OrthoDB" id="2151789at2759"/>
<feature type="signal peptide" evidence="5">
    <location>
        <begin position="1"/>
        <end position="27"/>
    </location>
</feature>
<dbReference type="InterPro" id="IPR016166">
    <property type="entry name" value="FAD-bd_PCMH"/>
</dbReference>
<sequence length="551" mass="59942">MSLSTTLLIMKSVLLIILVPCLTQVSATHPSIEPQDLDIARALFQRGYDVSVLGPLGYWQSPVRRSEGMSCAVVCQFLDRAFDPDQVLLPEETAYQSFADDYWSLLQVDARPSCVFQPSNSSQVSLVVLLTRYTKCPFAVKSGGHATFANASSISAGITISLEALNIIKLSEDRSTASIGPGNTWGAVFNSLGPHGLTVSGGRTGSVGVGGLLLGGGLPYLMNLHGWACDNVASFEVVVANGTILEASPSSNEDLYFALRGGGPNFGIVTEYRLLTHDLAGGSLWTSRRTYTSALDAAVQAFTDVGAQSATDLFADQWLTLSNVNGTESVVASLFHGTQDISKAAIFEPYTSISAEHEESTHRNLTAAAEEEAMETPSGYRQYFYTMTFKNDKRINSLVKDVFFQEYPAFDRVGGSVRLILQRINKPQLEQMQARGGNPLGLIPEDGPLTLVLLAATWRGAENDVVMYTAGSTILQRLKTEAVQRHLNKDFLYMNYVSPYQDAVASYGAKNKQKLMEIAHKYDPNGVFQRLQPGYAKLDRAAIPGTAFFNF</sequence>
<dbReference type="EMBL" id="ML996091">
    <property type="protein sequence ID" value="KAF2149182.1"/>
    <property type="molecule type" value="Genomic_DNA"/>
</dbReference>
<evidence type="ECO:0000256" key="1">
    <source>
        <dbReference type="ARBA" id="ARBA00005466"/>
    </source>
</evidence>
<dbReference type="InterPro" id="IPR036318">
    <property type="entry name" value="FAD-bd_PCMH-like_sf"/>
</dbReference>
<evidence type="ECO:0000259" key="6">
    <source>
        <dbReference type="PROSITE" id="PS51387"/>
    </source>
</evidence>
<dbReference type="InterPro" id="IPR006094">
    <property type="entry name" value="Oxid_FAD_bind_N"/>
</dbReference>
<name>A0A9P4ISG3_9PEZI</name>
<protein>
    <submittedName>
        <fullName evidence="7">FAD binding domain-containing protein</fullName>
    </submittedName>
</protein>
<comment type="caution">
    <text evidence="7">The sequence shown here is derived from an EMBL/GenBank/DDBJ whole genome shotgun (WGS) entry which is preliminary data.</text>
</comment>
<feature type="chain" id="PRO_5040324129" evidence="5">
    <location>
        <begin position="28"/>
        <end position="551"/>
    </location>
</feature>
<gene>
    <name evidence="7" type="ORF">K461DRAFT_300745</name>
</gene>
<dbReference type="AlphaFoldDB" id="A0A9P4ISG3"/>
<keyword evidence="5" id="KW-0732">Signal</keyword>
<reference evidence="7" key="1">
    <citation type="journal article" date="2020" name="Stud. Mycol.">
        <title>101 Dothideomycetes genomes: a test case for predicting lifestyles and emergence of pathogens.</title>
        <authorList>
            <person name="Haridas S."/>
            <person name="Albert R."/>
            <person name="Binder M."/>
            <person name="Bloem J."/>
            <person name="Labutti K."/>
            <person name="Salamov A."/>
            <person name="Andreopoulos B."/>
            <person name="Baker S."/>
            <person name="Barry K."/>
            <person name="Bills G."/>
            <person name="Bluhm B."/>
            <person name="Cannon C."/>
            <person name="Castanera R."/>
            <person name="Culley D."/>
            <person name="Daum C."/>
            <person name="Ezra D."/>
            <person name="Gonzalez J."/>
            <person name="Henrissat B."/>
            <person name="Kuo A."/>
            <person name="Liang C."/>
            <person name="Lipzen A."/>
            <person name="Lutzoni F."/>
            <person name="Magnuson J."/>
            <person name="Mondo S."/>
            <person name="Nolan M."/>
            <person name="Ohm R."/>
            <person name="Pangilinan J."/>
            <person name="Park H.-J."/>
            <person name="Ramirez L."/>
            <person name="Alfaro M."/>
            <person name="Sun H."/>
            <person name="Tritt A."/>
            <person name="Yoshinaga Y."/>
            <person name="Zwiers L.-H."/>
            <person name="Turgeon B."/>
            <person name="Goodwin S."/>
            <person name="Spatafora J."/>
            <person name="Crous P."/>
            <person name="Grigoriev I."/>
        </authorList>
    </citation>
    <scope>NUCLEOTIDE SEQUENCE</scope>
    <source>
        <strain evidence="7">CBS 260.36</strain>
    </source>
</reference>
<dbReference type="PANTHER" id="PTHR42973">
    <property type="entry name" value="BINDING OXIDOREDUCTASE, PUTATIVE (AFU_ORTHOLOGUE AFUA_1G17690)-RELATED"/>
    <property type="match status" value="1"/>
</dbReference>
<keyword evidence="3" id="KW-0274">FAD</keyword>
<keyword evidence="4" id="KW-0560">Oxidoreductase</keyword>
<comment type="similarity">
    <text evidence="1">Belongs to the oxygen-dependent FAD-linked oxidoreductase family.</text>
</comment>
<dbReference type="Pfam" id="PF01565">
    <property type="entry name" value="FAD_binding_4"/>
    <property type="match status" value="1"/>
</dbReference>
<dbReference type="PANTHER" id="PTHR42973:SF34">
    <property type="entry name" value="FAD BINDING DOMAIN PROTEIN (AFU_ORTHOLOGUE AFUA_3G02770)"/>
    <property type="match status" value="1"/>
</dbReference>
<keyword evidence="2" id="KW-0285">Flavoprotein</keyword>
<dbReference type="Gene3D" id="3.30.465.10">
    <property type="match status" value="1"/>
</dbReference>
<organism evidence="7 8">
    <name type="scientific">Myriangium duriaei CBS 260.36</name>
    <dbReference type="NCBI Taxonomy" id="1168546"/>
    <lineage>
        <taxon>Eukaryota</taxon>
        <taxon>Fungi</taxon>
        <taxon>Dikarya</taxon>
        <taxon>Ascomycota</taxon>
        <taxon>Pezizomycotina</taxon>
        <taxon>Dothideomycetes</taxon>
        <taxon>Dothideomycetidae</taxon>
        <taxon>Myriangiales</taxon>
        <taxon>Myriangiaceae</taxon>
        <taxon>Myriangium</taxon>
    </lineage>
</organism>
<dbReference type="PROSITE" id="PS51387">
    <property type="entry name" value="FAD_PCMH"/>
    <property type="match status" value="1"/>
</dbReference>
<evidence type="ECO:0000313" key="7">
    <source>
        <dbReference type="EMBL" id="KAF2149182.1"/>
    </source>
</evidence>
<dbReference type="InterPro" id="IPR016169">
    <property type="entry name" value="FAD-bd_PCMH_sub2"/>
</dbReference>
<dbReference type="GO" id="GO:0016491">
    <property type="term" value="F:oxidoreductase activity"/>
    <property type="evidence" value="ECO:0007669"/>
    <property type="project" value="UniProtKB-KW"/>
</dbReference>